<evidence type="ECO:0000313" key="12">
    <source>
        <dbReference type="Proteomes" id="UP001165740"/>
    </source>
</evidence>
<name>A0A9W3AFZ6_BIOGL</name>
<reference evidence="13 14" key="1">
    <citation type="submission" date="2025-04" db="UniProtKB">
        <authorList>
            <consortium name="RefSeq"/>
        </authorList>
    </citation>
    <scope>IDENTIFICATION</scope>
</reference>
<dbReference type="InterPro" id="IPR018944">
    <property type="entry name" value="DNA_pol_lambd_fingers_domain"/>
</dbReference>
<evidence type="ECO:0000256" key="7">
    <source>
        <dbReference type="ARBA" id="ARBA00022842"/>
    </source>
</evidence>
<dbReference type="GeneID" id="106060785"/>
<evidence type="ECO:0000256" key="1">
    <source>
        <dbReference type="ARBA" id="ARBA00001946"/>
    </source>
</evidence>
<feature type="binding site" evidence="10">
    <location>
        <position position="324"/>
    </location>
    <ligand>
        <name>Mg(2+)</name>
        <dbReference type="ChEBI" id="CHEBI:18420"/>
    </ligand>
</feature>
<dbReference type="Gene3D" id="3.30.460.10">
    <property type="entry name" value="Beta Polymerase, domain 2"/>
    <property type="match status" value="1"/>
</dbReference>
<dbReference type="SUPFAM" id="SSF81301">
    <property type="entry name" value="Nucleotidyltransferase"/>
    <property type="match status" value="1"/>
</dbReference>
<dbReference type="InterPro" id="IPR002054">
    <property type="entry name" value="DNA-dir_DNA_pol_X"/>
</dbReference>
<dbReference type="PANTHER" id="PTHR11276:SF40">
    <property type="entry name" value="BRCT DOMAIN-CONTAINING PROTEIN"/>
    <property type="match status" value="1"/>
</dbReference>
<dbReference type="CDD" id="cd00141">
    <property type="entry name" value="NT_POLXc"/>
    <property type="match status" value="1"/>
</dbReference>
<dbReference type="Pfam" id="PF14792">
    <property type="entry name" value="DNA_pol_B_palm"/>
    <property type="match status" value="1"/>
</dbReference>
<feature type="binding site" evidence="10">
    <location>
        <position position="507"/>
    </location>
    <ligand>
        <name>Mg(2+)</name>
        <dbReference type="ChEBI" id="CHEBI:18420"/>
    </ligand>
</feature>
<dbReference type="OMA" id="GKPCGHD"/>
<dbReference type="InterPro" id="IPR001357">
    <property type="entry name" value="BRCT_dom"/>
</dbReference>
<dbReference type="Gene3D" id="1.10.150.110">
    <property type="entry name" value="DNA polymerase beta, N-terminal domain-like"/>
    <property type="match status" value="1"/>
</dbReference>
<dbReference type="SMART" id="SM00483">
    <property type="entry name" value="POLXc"/>
    <property type="match status" value="1"/>
</dbReference>
<dbReference type="Gene3D" id="3.30.210.10">
    <property type="entry name" value="DNA polymerase, thumb domain"/>
    <property type="match status" value="1"/>
</dbReference>
<dbReference type="InterPro" id="IPR027421">
    <property type="entry name" value="DNA_pol_lamdba_lyase_dom_sf"/>
</dbReference>
<dbReference type="RefSeq" id="XP_055886141.1">
    <property type="nucleotide sequence ID" value="XM_056030166.1"/>
</dbReference>
<dbReference type="OrthoDB" id="205514at2759"/>
<feature type="binding site" evidence="10">
    <location>
        <position position="322"/>
    </location>
    <ligand>
        <name>Mg(2+)</name>
        <dbReference type="ChEBI" id="CHEBI:18420"/>
    </ligand>
</feature>
<dbReference type="Pfam" id="PF14791">
    <property type="entry name" value="DNA_pol_B_thumb"/>
    <property type="match status" value="1"/>
</dbReference>
<dbReference type="PANTHER" id="PTHR11276">
    <property type="entry name" value="DNA POLYMERASE TYPE-X FAMILY MEMBER"/>
    <property type="match status" value="1"/>
</dbReference>
<dbReference type="Gene3D" id="1.10.150.20">
    <property type="entry name" value="5' to 3' exonuclease, C-terminal subdomain"/>
    <property type="match status" value="1"/>
</dbReference>
<evidence type="ECO:0000313" key="13">
    <source>
        <dbReference type="RefSeq" id="XP_055886123.1"/>
    </source>
</evidence>
<dbReference type="PROSITE" id="PS00522">
    <property type="entry name" value="DNA_POLYMERASE_X"/>
    <property type="match status" value="1"/>
</dbReference>
<keyword evidence="8 9" id="KW-0539">Nucleus</keyword>
<dbReference type="InterPro" id="IPR037160">
    <property type="entry name" value="DNA_Pol_thumb_sf"/>
</dbReference>
<dbReference type="GO" id="GO:0003677">
    <property type="term" value="F:DNA binding"/>
    <property type="evidence" value="ECO:0007669"/>
    <property type="project" value="UniProtKB-UniRule"/>
</dbReference>
<accession>A0A9W3AFZ6</accession>
<evidence type="ECO:0000256" key="4">
    <source>
        <dbReference type="ARBA" id="ARBA00022679"/>
    </source>
</evidence>
<dbReference type="InterPro" id="IPR001726">
    <property type="entry name" value="TdT/Mu"/>
</dbReference>
<keyword evidence="5 9" id="KW-0548">Nucleotidyltransferase</keyword>
<evidence type="ECO:0000313" key="14">
    <source>
        <dbReference type="RefSeq" id="XP_055886132.1"/>
    </source>
</evidence>
<evidence type="ECO:0000256" key="9">
    <source>
        <dbReference type="PIRNR" id="PIRNR000817"/>
    </source>
</evidence>
<dbReference type="GO" id="GO:0003887">
    <property type="term" value="F:DNA-directed DNA polymerase activity"/>
    <property type="evidence" value="ECO:0007669"/>
    <property type="project" value="UniProtKB-UniRule"/>
</dbReference>
<dbReference type="RefSeq" id="XP_055886137.1">
    <property type="nucleotide sequence ID" value="XM_056030162.1"/>
</dbReference>
<evidence type="ECO:0000256" key="6">
    <source>
        <dbReference type="ARBA" id="ARBA00022723"/>
    </source>
</evidence>
<sequence length="583" mass="66915">MTAEYRDDKDNEFAKPAVLYILPHKFQKKRLMDMKQSMLNKKIIFLNELDSKVTHIVTECLSYEQAMKFLDVNKAEVPKNALIVSTSWLVECLKNSKVLPVLECHRIKKVEKKDADHVDTSNVTEVSDWACKRGATLTHCNEKFTEALELLQNHAELRNEASDYSRALAFRRASCVLKSLPFALTDVQQLIGYKDIGEHVRKVLADILDYGSSPEVEEIRNSEWFHKMKLFTNVFGVGPAIAKSWIDKGWQSIADVRLAGSINKDWRISWGLAFYEDLLTPVTMQEAEAFETLIRTEMKKISPLSIVTVTGGFRRGKSNGHDIDILMTHPDEGAETNILSKLMGALNKCDLVLKGYFTQNTFSSEMLSDDSKKGLRSHFDHFEKWIGICKFPKSFQTDRKLQSVRDSSETLPESAQQLSHYSRTIQHQDVLPSEHVNISADNTMSPCSKHTFKTDDKQKSLTLKRERTEMLEDSSPKSKRFKYEDLSEKEVISLANSDRNWTARRVDLIVSPYSQYYYALVGWTGSKHFNRDIRLYAQKVLGLRLTSHGLFDMKKGEALPASSEEEVFRHLQLPYRDPMERNC</sequence>
<dbReference type="SUPFAM" id="SSF47802">
    <property type="entry name" value="DNA polymerase beta, N-terminal domain-like"/>
    <property type="match status" value="1"/>
</dbReference>
<evidence type="ECO:0000256" key="3">
    <source>
        <dbReference type="ARBA" id="ARBA00008323"/>
    </source>
</evidence>
<dbReference type="GO" id="GO:0006303">
    <property type="term" value="P:double-strand break repair via nonhomologous end joining"/>
    <property type="evidence" value="ECO:0007669"/>
    <property type="project" value="TreeGrafter"/>
</dbReference>
<dbReference type="PIRSF" id="PIRSF000817">
    <property type="entry name" value="DNA_NT"/>
    <property type="match status" value="1"/>
</dbReference>
<comment type="similarity">
    <text evidence="3 9">Belongs to the DNA polymerase type-X family.</text>
</comment>
<dbReference type="PROSITE" id="PS50172">
    <property type="entry name" value="BRCT"/>
    <property type="match status" value="1"/>
</dbReference>
<evidence type="ECO:0000256" key="8">
    <source>
        <dbReference type="ARBA" id="ARBA00023242"/>
    </source>
</evidence>
<organism evidence="12 13">
    <name type="scientific">Biomphalaria glabrata</name>
    <name type="common">Bloodfluke planorb</name>
    <name type="synonym">Freshwater snail</name>
    <dbReference type="NCBI Taxonomy" id="6526"/>
    <lineage>
        <taxon>Eukaryota</taxon>
        <taxon>Metazoa</taxon>
        <taxon>Spiralia</taxon>
        <taxon>Lophotrochozoa</taxon>
        <taxon>Mollusca</taxon>
        <taxon>Gastropoda</taxon>
        <taxon>Heterobranchia</taxon>
        <taxon>Euthyneura</taxon>
        <taxon>Panpulmonata</taxon>
        <taxon>Hygrophila</taxon>
        <taxon>Lymnaeoidea</taxon>
        <taxon>Planorbidae</taxon>
        <taxon>Biomphalaria</taxon>
    </lineage>
</organism>
<dbReference type="RefSeq" id="XP_055886123.1">
    <property type="nucleotide sequence ID" value="XM_056030148.1"/>
</dbReference>
<dbReference type="RefSeq" id="XP_055886132.1">
    <property type="nucleotide sequence ID" value="XM_056030157.1"/>
</dbReference>
<dbReference type="SUPFAM" id="SSF52113">
    <property type="entry name" value="BRCT domain"/>
    <property type="match status" value="1"/>
</dbReference>
<comment type="cofactor">
    <cofactor evidence="1 10">
        <name>Mg(2+)</name>
        <dbReference type="ChEBI" id="CHEBI:18420"/>
    </cofactor>
</comment>
<dbReference type="Gene3D" id="3.40.50.10190">
    <property type="entry name" value="BRCT domain"/>
    <property type="match status" value="1"/>
</dbReference>
<dbReference type="InterPro" id="IPR029398">
    <property type="entry name" value="PolB_thumb"/>
</dbReference>
<keyword evidence="12" id="KW-1185">Reference proteome</keyword>
<protein>
    <submittedName>
        <fullName evidence="13 14">DNA-directed DNA/RNA polymerase mu-like isoform X1</fullName>
    </submittedName>
</protein>
<evidence type="ECO:0000256" key="2">
    <source>
        <dbReference type="ARBA" id="ARBA00004123"/>
    </source>
</evidence>
<dbReference type="InterPro" id="IPR022312">
    <property type="entry name" value="DNA_pol_X"/>
</dbReference>
<dbReference type="InterPro" id="IPR028207">
    <property type="entry name" value="DNA_pol_B_palm_palm"/>
</dbReference>
<keyword evidence="6 9" id="KW-0479">Metal-binding</keyword>
<proteinExistence type="inferred from homology"/>
<dbReference type="GO" id="GO:0005634">
    <property type="term" value="C:nucleus"/>
    <property type="evidence" value="ECO:0007669"/>
    <property type="project" value="UniProtKB-SubCell"/>
</dbReference>
<dbReference type="FunFam" id="3.30.210.10:FF:000004">
    <property type="entry name" value="DNA-directed DNA/RNA polymerase mu"/>
    <property type="match status" value="1"/>
</dbReference>
<feature type="domain" description="BRCT" evidence="11">
    <location>
        <begin position="45"/>
        <end position="100"/>
    </location>
</feature>
<keyword evidence="7 9" id="KW-0460">Magnesium</keyword>
<dbReference type="Pfam" id="PF10391">
    <property type="entry name" value="DNA_pol_lambd_f"/>
    <property type="match status" value="1"/>
</dbReference>
<evidence type="ECO:0000256" key="10">
    <source>
        <dbReference type="PIRSR" id="PIRSR000817-1"/>
    </source>
</evidence>
<dbReference type="InterPro" id="IPR036420">
    <property type="entry name" value="BRCT_dom_sf"/>
</dbReference>
<dbReference type="InterPro" id="IPR043519">
    <property type="entry name" value="NT_sf"/>
</dbReference>
<evidence type="ECO:0000313" key="15">
    <source>
        <dbReference type="RefSeq" id="XP_055886137.1"/>
    </source>
</evidence>
<gene>
    <name evidence="13 14 15 16" type="primary">LOC106060785</name>
</gene>
<evidence type="ECO:0000313" key="16">
    <source>
        <dbReference type="RefSeq" id="XP_055886141.1"/>
    </source>
</evidence>
<dbReference type="PRINTS" id="PR00869">
    <property type="entry name" value="DNAPOLX"/>
</dbReference>
<evidence type="ECO:0000256" key="5">
    <source>
        <dbReference type="ARBA" id="ARBA00022695"/>
    </source>
</evidence>
<keyword evidence="4 9" id="KW-0808">Transferase</keyword>
<evidence type="ECO:0000259" key="11">
    <source>
        <dbReference type="PROSITE" id="PS50172"/>
    </source>
</evidence>
<dbReference type="SUPFAM" id="SSF81585">
    <property type="entry name" value="PsbU/PolX domain-like"/>
    <property type="match status" value="1"/>
</dbReference>
<dbReference type="Proteomes" id="UP001165740">
    <property type="component" value="Chromosome 1"/>
</dbReference>
<dbReference type="GO" id="GO:0046872">
    <property type="term" value="F:metal ion binding"/>
    <property type="evidence" value="ECO:0007669"/>
    <property type="project" value="UniProtKB-UniRule"/>
</dbReference>
<dbReference type="PRINTS" id="PR00871">
    <property type="entry name" value="DNAPOLXTDT"/>
</dbReference>
<dbReference type="InterPro" id="IPR019843">
    <property type="entry name" value="DNA_pol-X_BS"/>
</dbReference>
<comment type="subcellular location">
    <subcellularLocation>
        <location evidence="2 9">Nucleus</location>
    </subcellularLocation>
</comment>
<dbReference type="AlphaFoldDB" id="A0A9W3AFZ6"/>